<accession>A0A0N4YX56</accession>
<reference evidence="1 2" key="2">
    <citation type="submission" date="2018-11" db="EMBL/GenBank/DDBJ databases">
        <authorList>
            <consortium name="Pathogen Informatics"/>
        </authorList>
    </citation>
    <scope>NUCLEOTIDE SEQUENCE [LARGE SCALE GENOMIC DNA]</scope>
</reference>
<evidence type="ECO:0000313" key="2">
    <source>
        <dbReference type="Proteomes" id="UP000271162"/>
    </source>
</evidence>
<evidence type="ECO:0000313" key="3">
    <source>
        <dbReference type="WBParaSite" id="NBR_0002182801-mRNA-1"/>
    </source>
</evidence>
<keyword evidence="2" id="KW-1185">Reference proteome</keyword>
<name>A0A0N4YX56_NIPBR</name>
<reference evidence="3" key="1">
    <citation type="submission" date="2017-02" db="UniProtKB">
        <authorList>
            <consortium name="WormBaseParasite"/>
        </authorList>
    </citation>
    <scope>IDENTIFICATION</scope>
</reference>
<dbReference type="AlphaFoldDB" id="A0A0N4YX56"/>
<protein>
    <submittedName>
        <fullName evidence="3">PEROXIDASE_4 domain-containing protein</fullName>
    </submittedName>
</protein>
<proteinExistence type="predicted"/>
<dbReference type="EMBL" id="UYSL01026926">
    <property type="protein sequence ID" value="VDL86173.1"/>
    <property type="molecule type" value="Genomic_DNA"/>
</dbReference>
<sequence>MGFLEDTFFARCNANGGNDFNCINDMRAVEDMVRSCEVDACTVVLWGTWFRDVLVKYYTSNNKVRMSGPKQKYKWTRQTFSVESTIADER</sequence>
<organism evidence="3">
    <name type="scientific">Nippostrongylus brasiliensis</name>
    <name type="common">Rat hookworm</name>
    <dbReference type="NCBI Taxonomy" id="27835"/>
    <lineage>
        <taxon>Eukaryota</taxon>
        <taxon>Metazoa</taxon>
        <taxon>Ecdysozoa</taxon>
        <taxon>Nematoda</taxon>
        <taxon>Chromadorea</taxon>
        <taxon>Rhabditida</taxon>
        <taxon>Rhabditina</taxon>
        <taxon>Rhabditomorpha</taxon>
        <taxon>Strongyloidea</taxon>
        <taxon>Heligmosomidae</taxon>
        <taxon>Nippostrongylus</taxon>
    </lineage>
</organism>
<evidence type="ECO:0000313" key="1">
    <source>
        <dbReference type="EMBL" id="VDL86173.1"/>
    </source>
</evidence>
<gene>
    <name evidence="1" type="ORF">NBR_LOCUS21829</name>
</gene>
<dbReference type="Proteomes" id="UP000271162">
    <property type="component" value="Unassembled WGS sequence"/>
</dbReference>
<dbReference type="WBParaSite" id="NBR_0002182801-mRNA-1">
    <property type="protein sequence ID" value="NBR_0002182801-mRNA-1"/>
    <property type="gene ID" value="NBR_0002182801"/>
</dbReference>